<dbReference type="GO" id="GO:0033539">
    <property type="term" value="P:fatty acid beta-oxidation using acyl-CoA dehydrogenase"/>
    <property type="evidence" value="ECO:0007669"/>
    <property type="project" value="TreeGrafter"/>
</dbReference>
<dbReference type="InterPro" id="IPR014731">
    <property type="entry name" value="ETF_asu_C"/>
</dbReference>
<protein>
    <recommendedName>
        <fullName evidence="9">Probable electron transfer flavoprotein subunit alpha</fullName>
    </recommendedName>
</protein>
<evidence type="ECO:0000256" key="5">
    <source>
        <dbReference type="ARBA" id="ARBA00022630"/>
    </source>
</evidence>
<keyword evidence="4 9" id="KW-0813">Transport</keyword>
<dbReference type="SUPFAM" id="SSF52402">
    <property type="entry name" value="Adenine nucleotide alpha hydrolases-like"/>
    <property type="match status" value="1"/>
</dbReference>
<organism evidence="12 13">
    <name type="scientific">Lachancea dasiensis</name>
    <dbReference type="NCBI Taxonomy" id="1072105"/>
    <lineage>
        <taxon>Eukaryota</taxon>
        <taxon>Fungi</taxon>
        <taxon>Dikarya</taxon>
        <taxon>Ascomycota</taxon>
        <taxon>Saccharomycotina</taxon>
        <taxon>Saccharomycetes</taxon>
        <taxon>Saccharomycetales</taxon>
        <taxon>Saccharomycetaceae</taxon>
        <taxon>Lachancea</taxon>
    </lineage>
</organism>
<feature type="domain" description="Electron transfer flavoprotein alpha/beta-subunit N-terminal" evidence="11">
    <location>
        <begin position="29"/>
        <end position="215"/>
    </location>
</feature>
<evidence type="ECO:0000256" key="10">
    <source>
        <dbReference type="PIRSR" id="PIRSR000089-1"/>
    </source>
</evidence>
<dbReference type="SUPFAM" id="SSF52467">
    <property type="entry name" value="DHS-like NAD/FAD-binding domain"/>
    <property type="match status" value="1"/>
</dbReference>
<reference evidence="12 13" key="1">
    <citation type="submission" date="2016-03" db="EMBL/GenBank/DDBJ databases">
        <authorList>
            <person name="Devillers H."/>
        </authorList>
    </citation>
    <scope>NUCLEOTIDE SEQUENCE [LARGE SCALE GENOMIC DNA]</scope>
    <source>
        <strain evidence="12">CBS 10888</strain>
    </source>
</reference>
<proteinExistence type="inferred from homology"/>
<dbReference type="PANTHER" id="PTHR43153:SF1">
    <property type="entry name" value="ELECTRON TRANSFER FLAVOPROTEIN SUBUNIT ALPHA, MITOCHONDRIAL"/>
    <property type="match status" value="1"/>
</dbReference>
<dbReference type="CDD" id="cd01715">
    <property type="entry name" value="ETF_alpha"/>
    <property type="match status" value="1"/>
</dbReference>
<dbReference type="InterPro" id="IPR033947">
    <property type="entry name" value="ETF_alpha_N"/>
</dbReference>
<dbReference type="InterPro" id="IPR014730">
    <property type="entry name" value="ETF_a/b_N"/>
</dbReference>
<dbReference type="Pfam" id="PF00766">
    <property type="entry name" value="ETF_alpha"/>
    <property type="match status" value="1"/>
</dbReference>
<dbReference type="STRING" id="1266660.A0A1G4JKC0"/>
<dbReference type="InterPro" id="IPR014729">
    <property type="entry name" value="Rossmann-like_a/b/a_fold"/>
</dbReference>
<dbReference type="Gene3D" id="3.40.50.620">
    <property type="entry name" value="HUPs"/>
    <property type="match status" value="1"/>
</dbReference>
<evidence type="ECO:0000259" key="11">
    <source>
        <dbReference type="SMART" id="SM00893"/>
    </source>
</evidence>
<dbReference type="Pfam" id="PF01012">
    <property type="entry name" value="ETF"/>
    <property type="match status" value="1"/>
</dbReference>
<dbReference type="FunFam" id="3.40.50.620:FF:000041">
    <property type="entry name" value="Electron transfer flavoprotein alpha subunit"/>
    <property type="match status" value="1"/>
</dbReference>
<dbReference type="GO" id="GO:0009055">
    <property type="term" value="F:electron transfer activity"/>
    <property type="evidence" value="ECO:0007669"/>
    <property type="project" value="InterPro"/>
</dbReference>
<dbReference type="OrthoDB" id="1715808at2759"/>
<accession>A0A1G4JKC0</accession>
<dbReference type="FunFam" id="3.40.50.1220:FF:000001">
    <property type="entry name" value="Electron transfer flavoprotein, alpha subunit"/>
    <property type="match status" value="1"/>
</dbReference>
<dbReference type="GO" id="GO:0005759">
    <property type="term" value="C:mitochondrial matrix"/>
    <property type="evidence" value="ECO:0007669"/>
    <property type="project" value="UniProtKB-SubCell"/>
</dbReference>
<dbReference type="Proteomes" id="UP000190274">
    <property type="component" value="Chromosome F"/>
</dbReference>
<feature type="binding site" evidence="10">
    <location>
        <begin position="275"/>
        <end position="279"/>
    </location>
    <ligand>
        <name>FAD</name>
        <dbReference type="ChEBI" id="CHEBI:57692"/>
    </ligand>
</feature>
<keyword evidence="13" id="KW-1185">Reference proteome</keyword>
<dbReference type="EMBL" id="LT598458">
    <property type="protein sequence ID" value="SCU90784.1"/>
    <property type="molecule type" value="Genomic_DNA"/>
</dbReference>
<dbReference type="GO" id="GO:0050660">
    <property type="term" value="F:flavin adenine dinucleotide binding"/>
    <property type="evidence" value="ECO:0007669"/>
    <property type="project" value="InterPro"/>
</dbReference>
<dbReference type="InterPro" id="IPR018206">
    <property type="entry name" value="ETF_asu_C_CS"/>
</dbReference>
<feature type="binding site" evidence="10">
    <location>
        <position position="313"/>
    </location>
    <ligand>
        <name>FAD</name>
        <dbReference type="ChEBI" id="CHEBI:57692"/>
    </ligand>
</feature>
<evidence type="ECO:0000256" key="2">
    <source>
        <dbReference type="ARBA" id="ARBA00005817"/>
    </source>
</evidence>
<keyword evidence="6 9" id="KW-0274">FAD</keyword>
<dbReference type="SMART" id="SM00893">
    <property type="entry name" value="ETF"/>
    <property type="match status" value="1"/>
</dbReference>
<evidence type="ECO:0000256" key="9">
    <source>
        <dbReference type="PIRNR" id="PIRNR000089"/>
    </source>
</evidence>
<feature type="binding site" evidence="10">
    <location>
        <position position="235"/>
    </location>
    <ligand>
        <name>FAD</name>
        <dbReference type="ChEBI" id="CHEBI:57692"/>
    </ligand>
</feature>
<dbReference type="PROSITE" id="PS00696">
    <property type="entry name" value="ETF_ALPHA"/>
    <property type="match status" value="1"/>
</dbReference>
<dbReference type="InterPro" id="IPR001308">
    <property type="entry name" value="ETF_a/FixB"/>
</dbReference>
<evidence type="ECO:0000256" key="4">
    <source>
        <dbReference type="ARBA" id="ARBA00022448"/>
    </source>
</evidence>
<dbReference type="Gene3D" id="3.40.50.1220">
    <property type="entry name" value="TPP-binding domain"/>
    <property type="match status" value="1"/>
</dbReference>
<name>A0A1G4JKC0_9SACH</name>
<keyword evidence="9" id="KW-0496">Mitochondrion</keyword>
<evidence type="ECO:0000256" key="7">
    <source>
        <dbReference type="ARBA" id="ARBA00022982"/>
    </source>
</evidence>
<evidence type="ECO:0000256" key="1">
    <source>
        <dbReference type="ARBA" id="ARBA00004305"/>
    </source>
</evidence>
<feature type="binding site" evidence="10">
    <location>
        <begin position="292"/>
        <end position="299"/>
    </location>
    <ligand>
        <name>FAD</name>
        <dbReference type="ChEBI" id="CHEBI:57692"/>
    </ligand>
</feature>
<dbReference type="InterPro" id="IPR029035">
    <property type="entry name" value="DHS-like_NAD/FAD-binding_dom"/>
</dbReference>
<comment type="function">
    <text evidence="8 9">The electron transfer flavoprotein serves as a specific electron acceptor for several dehydrogenases, including five acyl-CoA dehydrogenases, glutaryl-CoA and sarcosine dehydrogenase. It transfers the electrons to the main mitochondrial respiratory chain via ETF-ubiquinone oxidoreductase (ETF dehydrogenase).</text>
</comment>
<evidence type="ECO:0000256" key="8">
    <source>
        <dbReference type="ARBA" id="ARBA00025416"/>
    </source>
</evidence>
<comment type="subunit">
    <text evidence="3 9">Heterodimer of an alpha and a beta subunit.</text>
</comment>
<dbReference type="PIRSF" id="PIRSF000089">
    <property type="entry name" value="Electra_flavoP_a"/>
    <property type="match status" value="1"/>
</dbReference>
<comment type="cofactor">
    <cofactor evidence="9 10">
        <name>FAD</name>
        <dbReference type="ChEBI" id="CHEBI:57692"/>
    </cofactor>
    <text evidence="9 10">Binds 1 FAD per dimer.</text>
</comment>
<evidence type="ECO:0000256" key="3">
    <source>
        <dbReference type="ARBA" id="ARBA00011355"/>
    </source>
</evidence>
<evidence type="ECO:0000313" key="12">
    <source>
        <dbReference type="EMBL" id="SCU90784.1"/>
    </source>
</evidence>
<sequence length="347" mass="36163">MLSLVRSASTRLVLKQIPRSIATFRQASTLVFLEASKNGNVMQSSLSALSAAEQLGNPITALLAGSSAPKAAEEVKNLSGSASLKQILVADSKTYDNYLPEALAPLALELLKNAEFSHFVVASSAVGKNLLPRVGALLDYQPICDITKIIDPNTFVRPIYAGNALSTVKCTQERKLISVRASAFTAAPAGATSASVGKAPEINNPALTVKWESENLMKSARPDLGSAARVVSGGRGLKNKETFDSLVTPLADSLGAAIGATRAAVDSGFCDNSLQIGQTGKVVAPDLYVAVGISGAIQHLAGMKDSKVIVAINSDAEAPIFQVSDYGLTGDLNAIVPELTEKISKLQ</sequence>
<comment type="subcellular location">
    <subcellularLocation>
        <location evidence="1 9">Mitochondrion matrix</location>
    </subcellularLocation>
</comment>
<keyword evidence="5 9" id="KW-0285">Flavoprotein</keyword>
<dbReference type="PANTHER" id="PTHR43153">
    <property type="entry name" value="ELECTRON TRANSFER FLAVOPROTEIN ALPHA"/>
    <property type="match status" value="1"/>
</dbReference>
<feature type="binding site" evidence="10">
    <location>
        <begin position="261"/>
        <end position="262"/>
    </location>
    <ligand>
        <name>FAD</name>
        <dbReference type="ChEBI" id="CHEBI:57692"/>
    </ligand>
</feature>
<evidence type="ECO:0000256" key="6">
    <source>
        <dbReference type="ARBA" id="ARBA00022827"/>
    </source>
</evidence>
<dbReference type="AlphaFoldDB" id="A0A1G4JKC0"/>
<evidence type="ECO:0000313" key="13">
    <source>
        <dbReference type="Proteomes" id="UP000190274"/>
    </source>
</evidence>
<keyword evidence="7 9" id="KW-0249">Electron transport</keyword>
<comment type="similarity">
    <text evidence="2 9">Belongs to the ETF alpha-subunit/FixB family.</text>
</comment>
<gene>
    <name evidence="12" type="ORF">LADA_0F06414G</name>
</gene>